<evidence type="ECO:0000313" key="1">
    <source>
        <dbReference type="EMBL" id="TFK45441.1"/>
    </source>
</evidence>
<gene>
    <name evidence="1" type="ORF">OE88DRAFT_1715387</name>
</gene>
<dbReference type="AlphaFoldDB" id="A0A5C3MVG7"/>
<sequence>MTRVFIAICAGCMDNHVTKAATCLLDFIYYAQYQRHTSETLALMQQALDGFHAVKGIFIQYLVRQHFNIPKFHSLLHYIDTIRALGTADGYNTESPEHLHIEYAKNAYRASNKRDYEIQMARWLQRQDAAARLALYIEWVGDGEGNEEDDDEEDYES</sequence>
<accession>A0A5C3MVG7</accession>
<evidence type="ECO:0000313" key="2">
    <source>
        <dbReference type="Proteomes" id="UP000305948"/>
    </source>
</evidence>
<dbReference type="Proteomes" id="UP000305948">
    <property type="component" value="Unassembled WGS sequence"/>
</dbReference>
<reference evidence="1 2" key="1">
    <citation type="journal article" date="2019" name="Nat. Ecol. Evol.">
        <title>Megaphylogeny resolves global patterns of mushroom evolution.</title>
        <authorList>
            <person name="Varga T."/>
            <person name="Krizsan K."/>
            <person name="Foldi C."/>
            <person name="Dima B."/>
            <person name="Sanchez-Garcia M."/>
            <person name="Sanchez-Ramirez S."/>
            <person name="Szollosi G.J."/>
            <person name="Szarkandi J.G."/>
            <person name="Papp V."/>
            <person name="Albert L."/>
            <person name="Andreopoulos W."/>
            <person name="Angelini C."/>
            <person name="Antonin V."/>
            <person name="Barry K.W."/>
            <person name="Bougher N.L."/>
            <person name="Buchanan P."/>
            <person name="Buyck B."/>
            <person name="Bense V."/>
            <person name="Catcheside P."/>
            <person name="Chovatia M."/>
            <person name="Cooper J."/>
            <person name="Damon W."/>
            <person name="Desjardin D."/>
            <person name="Finy P."/>
            <person name="Geml J."/>
            <person name="Haridas S."/>
            <person name="Hughes K."/>
            <person name="Justo A."/>
            <person name="Karasinski D."/>
            <person name="Kautmanova I."/>
            <person name="Kiss B."/>
            <person name="Kocsube S."/>
            <person name="Kotiranta H."/>
            <person name="LaButti K.M."/>
            <person name="Lechner B.E."/>
            <person name="Liimatainen K."/>
            <person name="Lipzen A."/>
            <person name="Lukacs Z."/>
            <person name="Mihaltcheva S."/>
            <person name="Morgado L.N."/>
            <person name="Niskanen T."/>
            <person name="Noordeloos M.E."/>
            <person name="Ohm R.A."/>
            <person name="Ortiz-Santana B."/>
            <person name="Ovrebo C."/>
            <person name="Racz N."/>
            <person name="Riley R."/>
            <person name="Savchenko A."/>
            <person name="Shiryaev A."/>
            <person name="Soop K."/>
            <person name="Spirin V."/>
            <person name="Szebenyi C."/>
            <person name="Tomsovsky M."/>
            <person name="Tulloss R.E."/>
            <person name="Uehling J."/>
            <person name="Grigoriev I.V."/>
            <person name="Vagvolgyi C."/>
            <person name="Papp T."/>
            <person name="Martin F.M."/>
            <person name="Miettinen O."/>
            <person name="Hibbett D.S."/>
            <person name="Nagy L.G."/>
        </authorList>
    </citation>
    <scope>NUCLEOTIDE SEQUENCE [LARGE SCALE GENOMIC DNA]</scope>
    <source>
        <strain evidence="1 2">OMC1185</strain>
    </source>
</reference>
<protein>
    <submittedName>
        <fullName evidence="1">Uncharacterized protein</fullName>
    </submittedName>
</protein>
<name>A0A5C3MVG7_9AGAM</name>
<keyword evidence="2" id="KW-1185">Reference proteome</keyword>
<dbReference type="EMBL" id="ML213543">
    <property type="protein sequence ID" value="TFK45441.1"/>
    <property type="molecule type" value="Genomic_DNA"/>
</dbReference>
<organism evidence="1 2">
    <name type="scientific">Heliocybe sulcata</name>
    <dbReference type="NCBI Taxonomy" id="5364"/>
    <lineage>
        <taxon>Eukaryota</taxon>
        <taxon>Fungi</taxon>
        <taxon>Dikarya</taxon>
        <taxon>Basidiomycota</taxon>
        <taxon>Agaricomycotina</taxon>
        <taxon>Agaricomycetes</taxon>
        <taxon>Gloeophyllales</taxon>
        <taxon>Gloeophyllaceae</taxon>
        <taxon>Heliocybe</taxon>
    </lineage>
</organism>
<dbReference type="OrthoDB" id="3232941at2759"/>
<dbReference type="STRING" id="5364.A0A5C3MVG7"/>
<proteinExistence type="predicted"/>